<organism evidence="1 2">
    <name type="scientific">Portunus trituberculatus</name>
    <name type="common">Swimming crab</name>
    <name type="synonym">Neptunus trituberculatus</name>
    <dbReference type="NCBI Taxonomy" id="210409"/>
    <lineage>
        <taxon>Eukaryota</taxon>
        <taxon>Metazoa</taxon>
        <taxon>Ecdysozoa</taxon>
        <taxon>Arthropoda</taxon>
        <taxon>Crustacea</taxon>
        <taxon>Multicrustacea</taxon>
        <taxon>Malacostraca</taxon>
        <taxon>Eumalacostraca</taxon>
        <taxon>Eucarida</taxon>
        <taxon>Decapoda</taxon>
        <taxon>Pleocyemata</taxon>
        <taxon>Brachyura</taxon>
        <taxon>Eubrachyura</taxon>
        <taxon>Portunoidea</taxon>
        <taxon>Portunidae</taxon>
        <taxon>Portuninae</taxon>
        <taxon>Portunus</taxon>
    </lineage>
</organism>
<name>A0A5B7EPV2_PORTR</name>
<comment type="caution">
    <text evidence="1">The sequence shown here is derived from an EMBL/GenBank/DDBJ whole genome shotgun (WGS) entry which is preliminary data.</text>
</comment>
<sequence>MAALLEDDEEDAVPITEEMQRTLARSKATTPGDDGLRILFFSCFNVKVIECILLSRLLYRLESELSPRLFGFLPRRGTQHCLAELYSRLSSISVEAFIDLKSAFDVANKDIILDQLMNFGIKGHLLKDRIINIVTRFSAKCLYSPQLSSHYSQVETCIASALLHPSYTAYSGRVLIKTVSSALHDTNIIIHEEEEEEEEEYKGRQTAIDP</sequence>
<dbReference type="AlphaFoldDB" id="A0A5B7EPV2"/>
<dbReference type="OrthoDB" id="6373033at2759"/>
<dbReference type="EMBL" id="VSRR010003275">
    <property type="protein sequence ID" value="MPC35435.1"/>
    <property type="molecule type" value="Genomic_DNA"/>
</dbReference>
<reference evidence="1 2" key="1">
    <citation type="submission" date="2019-05" db="EMBL/GenBank/DDBJ databases">
        <title>Another draft genome of Portunus trituberculatus and its Hox gene families provides insights of decapod evolution.</title>
        <authorList>
            <person name="Jeong J.-H."/>
            <person name="Song I."/>
            <person name="Kim S."/>
            <person name="Choi T."/>
            <person name="Kim D."/>
            <person name="Ryu S."/>
            <person name="Kim W."/>
        </authorList>
    </citation>
    <scope>NUCLEOTIDE SEQUENCE [LARGE SCALE GENOMIC DNA]</scope>
    <source>
        <tissue evidence="1">Muscle</tissue>
    </source>
</reference>
<evidence type="ECO:0000313" key="2">
    <source>
        <dbReference type="Proteomes" id="UP000324222"/>
    </source>
</evidence>
<evidence type="ECO:0000313" key="1">
    <source>
        <dbReference type="EMBL" id="MPC35435.1"/>
    </source>
</evidence>
<keyword evidence="2" id="KW-1185">Reference proteome</keyword>
<accession>A0A5B7EPV2</accession>
<gene>
    <name evidence="1" type="ORF">E2C01_028857</name>
</gene>
<proteinExistence type="predicted"/>
<protein>
    <submittedName>
        <fullName evidence="1">Uncharacterized protein</fullName>
    </submittedName>
</protein>
<dbReference type="Proteomes" id="UP000324222">
    <property type="component" value="Unassembled WGS sequence"/>
</dbReference>